<proteinExistence type="predicted"/>
<keyword evidence="4" id="KW-1185">Reference proteome</keyword>
<feature type="compositionally biased region" description="Basic and acidic residues" evidence="1">
    <location>
        <begin position="320"/>
        <end position="331"/>
    </location>
</feature>
<feature type="region of interest" description="Disordered" evidence="1">
    <location>
        <begin position="299"/>
        <end position="345"/>
    </location>
</feature>
<gene>
    <name evidence="3" type="ORF">Fot_27653</name>
</gene>
<feature type="compositionally biased region" description="Basic and acidic residues" evidence="1">
    <location>
        <begin position="208"/>
        <end position="224"/>
    </location>
</feature>
<feature type="domain" description="PB1-like" evidence="2">
    <location>
        <begin position="69"/>
        <end position="165"/>
    </location>
</feature>
<evidence type="ECO:0000313" key="3">
    <source>
        <dbReference type="EMBL" id="KAL2513682.1"/>
    </source>
</evidence>
<accession>A0ABD1TLT5</accession>
<name>A0ABD1TLT5_9LAMI</name>
<dbReference type="InterPro" id="IPR058594">
    <property type="entry name" value="PB1-like_dom_pln"/>
</dbReference>
<evidence type="ECO:0000256" key="1">
    <source>
        <dbReference type="SAM" id="MobiDB-lite"/>
    </source>
</evidence>
<dbReference type="AlphaFoldDB" id="A0ABD1TLT5"/>
<evidence type="ECO:0000259" key="2">
    <source>
        <dbReference type="Pfam" id="PF26130"/>
    </source>
</evidence>
<feature type="region of interest" description="Disordered" evidence="1">
    <location>
        <begin position="205"/>
        <end position="280"/>
    </location>
</feature>
<dbReference type="Proteomes" id="UP001604277">
    <property type="component" value="Unassembled WGS sequence"/>
</dbReference>
<dbReference type="EMBL" id="JBFOLJ010000008">
    <property type="protein sequence ID" value="KAL2513682.1"/>
    <property type="molecule type" value="Genomic_DNA"/>
</dbReference>
<organism evidence="3 4">
    <name type="scientific">Forsythia ovata</name>
    <dbReference type="NCBI Taxonomy" id="205694"/>
    <lineage>
        <taxon>Eukaryota</taxon>
        <taxon>Viridiplantae</taxon>
        <taxon>Streptophyta</taxon>
        <taxon>Embryophyta</taxon>
        <taxon>Tracheophyta</taxon>
        <taxon>Spermatophyta</taxon>
        <taxon>Magnoliopsida</taxon>
        <taxon>eudicotyledons</taxon>
        <taxon>Gunneridae</taxon>
        <taxon>Pentapetalae</taxon>
        <taxon>asterids</taxon>
        <taxon>lamiids</taxon>
        <taxon>Lamiales</taxon>
        <taxon>Oleaceae</taxon>
        <taxon>Forsythieae</taxon>
        <taxon>Forsythia</taxon>
    </lineage>
</organism>
<evidence type="ECO:0000313" key="4">
    <source>
        <dbReference type="Proteomes" id="UP001604277"/>
    </source>
</evidence>
<comment type="caution">
    <text evidence="3">The sequence shown here is derived from an EMBL/GenBank/DDBJ whole genome shotgun (WGS) entry which is preliminary data.</text>
</comment>
<sequence>MQKSESLDGVQKNSAIVGRLVLERVLKNEIQEIENEKKGKNSTKTSRHRLHAWHARLDEKSTFESKESTYFTVKIHHGGIMFTKPNNLVYEHGEVDYMDYVQSSNLNRELLDKLVEGVGLDLPMGFLYKKQKFLLLEGLVRIRSNVDIDMLLKDRNGANEVEIYLVPPSRTYELEWDSSIPIPNRPPSPEMSNVRKGLVIIDPETGEELPRLDPSKLQTKEKNEKRKSKQDEDDMSSRSKRRRSKTSVKLVEIVELSGSESDVPDDNVGSDVPNNPAGIEGDIVEGVGREELETEIFPGCDDAGNGNDRDKSGYDVVDNVGDKSDNARVDNIEDESDNVGDKSDNLEGTYVPEFEANADCNIEVDWDEFLENHQEDIWNSWEDGFGMNNEENNQHGVESEEHEVQTEEFQEGFVDSDFEYEEEPIPTQDHPPSAANVDLGMDDMAGHQEKDLICSFLA</sequence>
<dbReference type="Pfam" id="PF26130">
    <property type="entry name" value="PB1-like"/>
    <property type="match status" value="1"/>
</dbReference>
<protein>
    <recommendedName>
        <fullName evidence="2">PB1-like domain-containing protein</fullName>
    </recommendedName>
</protein>
<reference evidence="4" key="1">
    <citation type="submission" date="2024-07" db="EMBL/GenBank/DDBJ databases">
        <title>Two chromosome-level genome assemblies of Korean endemic species Abeliophyllum distichum and Forsythia ovata (Oleaceae).</title>
        <authorList>
            <person name="Jang H."/>
        </authorList>
    </citation>
    <scope>NUCLEOTIDE SEQUENCE [LARGE SCALE GENOMIC DNA]</scope>
</reference>
<feature type="region of interest" description="Disordered" evidence="1">
    <location>
        <begin position="421"/>
        <end position="440"/>
    </location>
</feature>